<dbReference type="FunFam" id="3.20.19.10:FF:000003">
    <property type="entry name" value="3-isopropylmalate dehydratase small subunit"/>
    <property type="match status" value="1"/>
</dbReference>
<evidence type="ECO:0000256" key="10">
    <source>
        <dbReference type="HAMAP-Rule" id="MF_01031"/>
    </source>
</evidence>
<proteinExistence type="inferred from homology"/>
<protein>
    <recommendedName>
        <fullName evidence="10">3-isopropylmalate dehydratase small subunit</fullName>
        <ecNumber evidence="10">4.2.1.33</ecNumber>
    </recommendedName>
    <alternativeName>
        <fullName evidence="10">Alpha-IPM isomerase</fullName>
        <shortName evidence="10">IPMI</shortName>
    </alternativeName>
    <alternativeName>
        <fullName evidence="10">Isopropylmalate isomerase</fullName>
    </alternativeName>
</protein>
<evidence type="ECO:0000259" key="11">
    <source>
        <dbReference type="Pfam" id="PF00694"/>
    </source>
</evidence>
<comment type="function">
    <text evidence="2 10">Catalyzes the isomerization between 2-isopropylmalate and 3-isopropylmalate, via the formation of 2-isopropylmaleate.</text>
</comment>
<dbReference type="Pfam" id="PF00694">
    <property type="entry name" value="Aconitase_C"/>
    <property type="match status" value="1"/>
</dbReference>
<dbReference type="InterPro" id="IPR004431">
    <property type="entry name" value="3-IsopropMal_deHydase_ssu"/>
</dbReference>
<dbReference type="GO" id="GO:0009098">
    <property type="term" value="P:L-leucine biosynthetic process"/>
    <property type="evidence" value="ECO:0007669"/>
    <property type="project" value="UniProtKB-UniRule"/>
</dbReference>
<dbReference type="UniPathway" id="UPA00048">
    <property type="reaction ID" value="UER00071"/>
</dbReference>
<evidence type="ECO:0000256" key="8">
    <source>
        <dbReference type="ARBA" id="ARBA00023239"/>
    </source>
</evidence>
<accession>A0A4R5M1H2</accession>
<evidence type="ECO:0000256" key="1">
    <source>
        <dbReference type="ARBA" id="ARBA00000491"/>
    </source>
</evidence>
<evidence type="ECO:0000256" key="9">
    <source>
        <dbReference type="ARBA" id="ARBA00023304"/>
    </source>
</evidence>
<evidence type="ECO:0000256" key="3">
    <source>
        <dbReference type="ARBA" id="ARBA00004729"/>
    </source>
</evidence>
<sequence>MKAFNVLRGVAVPLLKDNIDTDQICPKQHLKRLVRTGFDRALFSDRRFDAQGSERPDFILNQDPWRKAAILVAGENFGCGSSREHAVWALVEFGIRCVIAPSFGDIFFQNSVNSGLLAVSLPLEHVQKLASEAQADPGAEWTIDLPNQKISTADGEAIEFDIDQSRKSRLSEGLDEIGMTLLHQSEIEAFEVRQRNVAPWLWYPAHLK</sequence>
<evidence type="ECO:0000256" key="5">
    <source>
        <dbReference type="ARBA" id="ARBA00011271"/>
    </source>
</evidence>
<dbReference type="RefSeq" id="WP_133198770.1">
    <property type="nucleotide sequence ID" value="NZ_JBHUCW010000057.1"/>
</dbReference>
<dbReference type="GO" id="GO:0003861">
    <property type="term" value="F:3-isopropylmalate dehydratase activity"/>
    <property type="evidence" value="ECO:0007669"/>
    <property type="project" value="UniProtKB-UniRule"/>
</dbReference>
<dbReference type="InterPro" id="IPR000573">
    <property type="entry name" value="AconitaseA/IPMdHydase_ssu_swvl"/>
</dbReference>
<dbReference type="SUPFAM" id="SSF52016">
    <property type="entry name" value="LeuD/IlvD-like"/>
    <property type="match status" value="1"/>
</dbReference>
<organism evidence="12 13">
    <name type="scientific">Paraburkholderia silviterrae</name>
    <dbReference type="NCBI Taxonomy" id="2528715"/>
    <lineage>
        <taxon>Bacteria</taxon>
        <taxon>Pseudomonadati</taxon>
        <taxon>Pseudomonadota</taxon>
        <taxon>Betaproteobacteria</taxon>
        <taxon>Burkholderiales</taxon>
        <taxon>Burkholderiaceae</taxon>
        <taxon>Paraburkholderia</taxon>
    </lineage>
</organism>
<evidence type="ECO:0000256" key="4">
    <source>
        <dbReference type="ARBA" id="ARBA00009845"/>
    </source>
</evidence>
<dbReference type="InterPro" id="IPR033940">
    <property type="entry name" value="IPMI_Swivel"/>
</dbReference>
<dbReference type="GO" id="GO:0009316">
    <property type="term" value="C:3-isopropylmalate dehydratase complex"/>
    <property type="evidence" value="ECO:0007669"/>
    <property type="project" value="InterPro"/>
</dbReference>
<keyword evidence="6 10" id="KW-0432">Leucine biosynthesis</keyword>
<feature type="domain" description="Aconitase A/isopropylmalate dehydratase small subunit swivel" evidence="11">
    <location>
        <begin position="1"/>
        <end position="122"/>
    </location>
</feature>
<dbReference type="PANTHER" id="PTHR43345">
    <property type="entry name" value="3-ISOPROPYLMALATE DEHYDRATASE SMALL SUBUNIT 2-RELATED-RELATED"/>
    <property type="match status" value="1"/>
</dbReference>
<dbReference type="NCBIfam" id="TIGR00171">
    <property type="entry name" value="leuD"/>
    <property type="match status" value="1"/>
</dbReference>
<dbReference type="EC" id="4.2.1.33" evidence="10"/>
<gene>
    <name evidence="10 12" type="primary">leuD</name>
    <name evidence="12" type="ORF">EYW47_31755</name>
</gene>
<evidence type="ECO:0000313" key="12">
    <source>
        <dbReference type="EMBL" id="TDG19107.1"/>
    </source>
</evidence>
<evidence type="ECO:0000313" key="13">
    <source>
        <dbReference type="Proteomes" id="UP000295722"/>
    </source>
</evidence>
<dbReference type="EMBL" id="SMRP01000024">
    <property type="protein sequence ID" value="TDG19107.1"/>
    <property type="molecule type" value="Genomic_DNA"/>
</dbReference>
<reference evidence="12 13" key="1">
    <citation type="submission" date="2019-03" db="EMBL/GenBank/DDBJ databases">
        <title>Paraburkholderia sp. 4M-K11, isolated from subtropical forest soil.</title>
        <authorList>
            <person name="Gao Z.-H."/>
            <person name="Qiu L.-H."/>
        </authorList>
    </citation>
    <scope>NUCLEOTIDE SEQUENCE [LARGE SCALE GENOMIC DNA]</scope>
    <source>
        <strain evidence="12 13">4M-K11</strain>
    </source>
</reference>
<comment type="caution">
    <text evidence="12">The sequence shown here is derived from an EMBL/GenBank/DDBJ whole genome shotgun (WGS) entry which is preliminary data.</text>
</comment>
<dbReference type="NCBIfam" id="NF002458">
    <property type="entry name" value="PRK01641.1"/>
    <property type="match status" value="1"/>
</dbReference>
<keyword evidence="7 10" id="KW-0028">Amino-acid biosynthesis</keyword>
<dbReference type="InterPro" id="IPR015928">
    <property type="entry name" value="Aconitase/3IPM_dehydase_swvl"/>
</dbReference>
<dbReference type="Proteomes" id="UP000295722">
    <property type="component" value="Unassembled WGS sequence"/>
</dbReference>
<comment type="subunit">
    <text evidence="5 10">Heterodimer of LeuC and LeuD.</text>
</comment>
<evidence type="ECO:0000256" key="2">
    <source>
        <dbReference type="ARBA" id="ARBA00002695"/>
    </source>
</evidence>
<name>A0A4R5M1H2_9BURK</name>
<keyword evidence="13" id="KW-1185">Reference proteome</keyword>
<dbReference type="PANTHER" id="PTHR43345:SF5">
    <property type="entry name" value="3-ISOPROPYLMALATE DEHYDRATASE SMALL SUBUNIT"/>
    <property type="match status" value="1"/>
</dbReference>
<comment type="catalytic activity">
    <reaction evidence="1 10">
        <text>(2R,3S)-3-isopropylmalate = (2S)-2-isopropylmalate</text>
        <dbReference type="Rhea" id="RHEA:32287"/>
        <dbReference type="ChEBI" id="CHEBI:1178"/>
        <dbReference type="ChEBI" id="CHEBI:35121"/>
        <dbReference type="EC" id="4.2.1.33"/>
    </reaction>
</comment>
<evidence type="ECO:0000256" key="6">
    <source>
        <dbReference type="ARBA" id="ARBA00022430"/>
    </source>
</evidence>
<dbReference type="Gene3D" id="3.20.19.10">
    <property type="entry name" value="Aconitase, domain 4"/>
    <property type="match status" value="1"/>
</dbReference>
<evidence type="ECO:0000256" key="7">
    <source>
        <dbReference type="ARBA" id="ARBA00022605"/>
    </source>
</evidence>
<dbReference type="InterPro" id="IPR050075">
    <property type="entry name" value="LeuD"/>
</dbReference>
<dbReference type="HAMAP" id="MF_01031">
    <property type="entry name" value="LeuD_type1"/>
    <property type="match status" value="1"/>
</dbReference>
<dbReference type="OrthoDB" id="9777465at2"/>
<dbReference type="CDD" id="cd01577">
    <property type="entry name" value="IPMI_Swivel"/>
    <property type="match status" value="1"/>
</dbReference>
<dbReference type="AlphaFoldDB" id="A0A4R5M1H2"/>
<comment type="pathway">
    <text evidence="3 10">Amino-acid biosynthesis; L-leucine biosynthesis; L-leucine from 3-methyl-2-oxobutanoate: step 2/4.</text>
</comment>
<keyword evidence="8 10" id="KW-0456">Lyase</keyword>
<comment type="similarity">
    <text evidence="4 10">Belongs to the LeuD family. LeuD type 1 subfamily.</text>
</comment>
<keyword evidence="9 10" id="KW-0100">Branched-chain amino acid biosynthesis</keyword>